<evidence type="ECO:0000313" key="1">
    <source>
        <dbReference type="EMBL" id="MBR0576777.1"/>
    </source>
</evidence>
<gene>
    <name evidence="1" type="ORF">KCG48_10575</name>
</gene>
<comment type="caution">
    <text evidence="1">The sequence shown here is derived from an EMBL/GenBank/DDBJ whole genome shotgun (WGS) entry which is preliminary data.</text>
</comment>
<organism evidence="1 2">
    <name type="scientific">Proteiniclasticum sediminis</name>
    <dbReference type="NCBI Taxonomy" id="2804028"/>
    <lineage>
        <taxon>Bacteria</taxon>
        <taxon>Bacillati</taxon>
        <taxon>Bacillota</taxon>
        <taxon>Clostridia</taxon>
        <taxon>Eubacteriales</taxon>
        <taxon>Clostridiaceae</taxon>
        <taxon>Proteiniclasticum</taxon>
    </lineage>
</organism>
<reference evidence="1" key="1">
    <citation type="submission" date="2021-04" db="EMBL/GenBank/DDBJ databases">
        <title>Proteiniclasticum sedimins sp. nov., an obligate anaerobic bacterium isolated from anaerobic sludge.</title>
        <authorList>
            <person name="Liu J."/>
        </authorList>
    </citation>
    <scope>NUCLEOTIDE SEQUENCE</scope>
    <source>
        <strain evidence="1">BAD-10</strain>
    </source>
</reference>
<dbReference type="AlphaFoldDB" id="A0A941HRZ6"/>
<sequence>MKIDIDSVFFVDRDDFCYTLKESTGKVDKDGNEITKTHGYFKNLSSAMMKLRVIRASKSVPGEAIPLALYIEQLRKQTEDIKKFMQGLEVEE</sequence>
<protein>
    <submittedName>
        <fullName evidence="1">Uncharacterized protein</fullName>
    </submittedName>
</protein>
<proteinExistence type="predicted"/>
<dbReference type="EMBL" id="JAGSCS010000014">
    <property type="protein sequence ID" value="MBR0576777.1"/>
    <property type="molecule type" value="Genomic_DNA"/>
</dbReference>
<dbReference type="RefSeq" id="WP_211802196.1">
    <property type="nucleotide sequence ID" value="NZ_JAGSCS010000014.1"/>
</dbReference>
<evidence type="ECO:0000313" key="2">
    <source>
        <dbReference type="Proteomes" id="UP000675379"/>
    </source>
</evidence>
<dbReference type="Proteomes" id="UP000675379">
    <property type="component" value="Unassembled WGS sequence"/>
</dbReference>
<name>A0A941HRZ6_9CLOT</name>
<accession>A0A941HRZ6</accession>
<keyword evidence="2" id="KW-1185">Reference proteome</keyword>